<keyword evidence="3 7" id="KW-0378">Hydrolase</keyword>
<evidence type="ECO:0000256" key="4">
    <source>
        <dbReference type="SAM" id="SignalP"/>
    </source>
</evidence>
<evidence type="ECO:0000259" key="6">
    <source>
        <dbReference type="Pfam" id="PF08386"/>
    </source>
</evidence>
<proteinExistence type="inferred from homology"/>
<keyword evidence="2 4" id="KW-0732">Signal</keyword>
<dbReference type="OrthoDB" id="4447445at2"/>
<gene>
    <name evidence="7" type="ORF">FNH05_24675</name>
</gene>
<dbReference type="Proteomes" id="UP000320011">
    <property type="component" value="Unassembled WGS sequence"/>
</dbReference>
<evidence type="ECO:0000256" key="1">
    <source>
        <dbReference type="ARBA" id="ARBA00010088"/>
    </source>
</evidence>
<dbReference type="RefSeq" id="WP_144591095.1">
    <property type="nucleotide sequence ID" value="NZ_VJWX01000293.1"/>
</dbReference>
<dbReference type="GO" id="GO:0016787">
    <property type="term" value="F:hydrolase activity"/>
    <property type="evidence" value="ECO:0007669"/>
    <property type="project" value="UniProtKB-KW"/>
</dbReference>
<feature type="domain" description="Peptidase S33 tripeptidyl aminopeptidase-like C-terminal" evidence="6">
    <location>
        <begin position="394"/>
        <end position="487"/>
    </location>
</feature>
<dbReference type="EMBL" id="VJWX01000293">
    <property type="protein sequence ID" value="TVT38043.1"/>
    <property type="molecule type" value="Genomic_DNA"/>
</dbReference>
<dbReference type="SUPFAM" id="SSF53474">
    <property type="entry name" value="alpha/beta-Hydrolases"/>
    <property type="match status" value="1"/>
</dbReference>
<feature type="chain" id="PRO_5022064407" evidence="4">
    <location>
        <begin position="25"/>
        <end position="490"/>
    </location>
</feature>
<dbReference type="Pfam" id="PF00561">
    <property type="entry name" value="Abhydrolase_1"/>
    <property type="match status" value="1"/>
</dbReference>
<evidence type="ECO:0000256" key="2">
    <source>
        <dbReference type="ARBA" id="ARBA00022729"/>
    </source>
</evidence>
<dbReference type="PANTHER" id="PTHR43248">
    <property type="entry name" value="2-SUCCINYL-6-HYDROXY-2,4-CYCLOHEXADIENE-1-CARBOXYLATE SYNTHASE"/>
    <property type="match status" value="1"/>
</dbReference>
<evidence type="ECO:0000256" key="3">
    <source>
        <dbReference type="ARBA" id="ARBA00022801"/>
    </source>
</evidence>
<dbReference type="InterPro" id="IPR029058">
    <property type="entry name" value="AB_hydrolase_fold"/>
</dbReference>
<dbReference type="AlphaFoldDB" id="A0A558BNH3"/>
<feature type="domain" description="AB hydrolase-1" evidence="5">
    <location>
        <begin position="85"/>
        <end position="247"/>
    </location>
</feature>
<dbReference type="Gene3D" id="3.40.50.1820">
    <property type="entry name" value="alpha/beta hydrolase"/>
    <property type="match status" value="1"/>
</dbReference>
<organism evidence="7 8">
    <name type="scientific">Amycolatopsis rhizosphaerae</name>
    <dbReference type="NCBI Taxonomy" id="2053003"/>
    <lineage>
        <taxon>Bacteria</taxon>
        <taxon>Bacillati</taxon>
        <taxon>Actinomycetota</taxon>
        <taxon>Actinomycetes</taxon>
        <taxon>Pseudonocardiales</taxon>
        <taxon>Pseudonocardiaceae</taxon>
        <taxon>Amycolatopsis</taxon>
    </lineage>
</organism>
<keyword evidence="8" id="KW-1185">Reference proteome</keyword>
<evidence type="ECO:0000313" key="7">
    <source>
        <dbReference type="EMBL" id="TVT38043.1"/>
    </source>
</evidence>
<protein>
    <submittedName>
        <fullName evidence="7">Alpha/beta hydrolase</fullName>
    </submittedName>
</protein>
<comment type="similarity">
    <text evidence="1">Belongs to the peptidase S33 family.</text>
</comment>
<dbReference type="InterPro" id="IPR013595">
    <property type="entry name" value="Pept_S33_TAP-like_C"/>
</dbReference>
<reference evidence="7 8" key="1">
    <citation type="submission" date="2019-07" db="EMBL/GenBank/DDBJ databases">
        <authorList>
            <person name="Duangmal K."/>
            <person name="Teo W.F.A."/>
        </authorList>
    </citation>
    <scope>NUCLEOTIDE SEQUENCE [LARGE SCALE GENOMIC DNA]</scope>
    <source>
        <strain evidence="7 8">TBRC 6029</strain>
    </source>
</reference>
<dbReference type="InterPro" id="IPR000073">
    <property type="entry name" value="AB_hydrolase_1"/>
</dbReference>
<evidence type="ECO:0000259" key="5">
    <source>
        <dbReference type="Pfam" id="PF00561"/>
    </source>
</evidence>
<comment type="caution">
    <text evidence="7">The sequence shown here is derived from an EMBL/GenBank/DDBJ whole genome shotgun (WGS) entry which is preliminary data.</text>
</comment>
<accession>A0A558BNH3</accession>
<dbReference type="PANTHER" id="PTHR43248:SF29">
    <property type="entry name" value="TRIPEPTIDYL AMINOPEPTIDASE"/>
    <property type="match status" value="1"/>
</dbReference>
<sequence>MKKIVLAGALVAALVATGMPAADAAAADSPAWGPCPAAANGSPLDPRQQCATLAVPLDYRDPGGPRISLTISRIRSAEPRSRRGVLLLIPGGPGGSGLNLPSVDAAKLPASVLDSYDLVGFDPRGVGRSSPVSCDLPAADLDVLPWPDADGGIAANVTAAKEVADACLTRGGPVLRSIGSITEARDIDRIRQALGENRISYWGVSYGTYVGAVYATLFASHTGQVVLDSNDDPDPRLLERGWLANYSIGVEDRFPDFAAWASAAGNPYRIAGTPAEVRDTFLALAARLDRRPLPWPGAKPPVLNGNTLRETLLGALYSDSRFPRLAAVMRAALDGTPLPAASAPPEQAVQNTDAVAVGTLCGDVAWPDSIDGYAGKVAANRAGYPLTAGMPVNVAPCAFWPSAPAEPAVRISDRGPRNVLLVQNLRDPATPYSGALNLRRAFGDRAVMVTVDSGGHEAYLANGNRCGDNAVTDFLVTGQRPRADVYCPAG</sequence>
<dbReference type="InterPro" id="IPR051601">
    <property type="entry name" value="Serine_prot/Carboxylest_S33"/>
</dbReference>
<reference evidence="7 8" key="2">
    <citation type="submission" date="2019-08" db="EMBL/GenBank/DDBJ databases">
        <title>Amycolatopsis acidicola sp. nov., isolated from peat swamp forest soil.</title>
        <authorList>
            <person name="Srisuk N."/>
        </authorList>
    </citation>
    <scope>NUCLEOTIDE SEQUENCE [LARGE SCALE GENOMIC DNA]</scope>
    <source>
        <strain evidence="7 8">TBRC 6029</strain>
    </source>
</reference>
<name>A0A558BNH3_9PSEU</name>
<evidence type="ECO:0000313" key="8">
    <source>
        <dbReference type="Proteomes" id="UP000320011"/>
    </source>
</evidence>
<dbReference type="Pfam" id="PF08386">
    <property type="entry name" value="Abhydrolase_4"/>
    <property type="match status" value="1"/>
</dbReference>
<feature type="signal peptide" evidence="4">
    <location>
        <begin position="1"/>
        <end position="24"/>
    </location>
</feature>